<evidence type="ECO:0000313" key="7">
    <source>
        <dbReference type="Proteomes" id="UP001596405"/>
    </source>
</evidence>
<keyword evidence="7" id="KW-1185">Reference proteome</keyword>
<evidence type="ECO:0000256" key="4">
    <source>
        <dbReference type="ARBA" id="ARBA00023204"/>
    </source>
</evidence>
<dbReference type="NCBIfam" id="TIGR00567">
    <property type="entry name" value="3mg"/>
    <property type="match status" value="1"/>
</dbReference>
<dbReference type="Proteomes" id="UP001596405">
    <property type="component" value="Unassembled WGS sequence"/>
</dbReference>
<dbReference type="InterPro" id="IPR036995">
    <property type="entry name" value="MPG_sf"/>
</dbReference>
<keyword evidence="2 5" id="KW-0227">DNA damage</keyword>
<keyword evidence="3 5" id="KW-0378">Hydrolase</keyword>
<comment type="similarity">
    <text evidence="1 5">Belongs to the DNA glycosylase MPG family.</text>
</comment>
<dbReference type="PANTHER" id="PTHR10429:SF0">
    <property type="entry name" value="DNA-3-METHYLADENINE GLYCOSYLASE"/>
    <property type="match status" value="1"/>
</dbReference>
<evidence type="ECO:0000256" key="5">
    <source>
        <dbReference type="HAMAP-Rule" id="MF_00527"/>
    </source>
</evidence>
<dbReference type="RefSeq" id="WP_066618098.1">
    <property type="nucleotide sequence ID" value="NZ_JBHSYQ010000005.1"/>
</dbReference>
<dbReference type="EMBL" id="JBHSYQ010000005">
    <property type="protein sequence ID" value="MFC6998232.1"/>
    <property type="molecule type" value="Genomic_DNA"/>
</dbReference>
<dbReference type="HAMAP" id="MF_00527">
    <property type="entry name" value="3MGH"/>
    <property type="match status" value="1"/>
</dbReference>
<comment type="caution">
    <text evidence="6">The sequence shown here is derived from an EMBL/GenBank/DDBJ whole genome shotgun (WGS) entry which is preliminary data.</text>
</comment>
<dbReference type="NCBIfam" id="NF002003">
    <property type="entry name" value="PRK00802.1-3"/>
    <property type="match status" value="1"/>
</dbReference>
<name>A0ABW2DNV9_9BACT</name>
<protein>
    <recommendedName>
        <fullName evidence="5">Putative 3-methyladenine DNA glycosylase</fullName>
        <ecNumber evidence="5">3.2.2.-</ecNumber>
    </recommendedName>
</protein>
<keyword evidence="6" id="KW-0326">Glycosidase</keyword>
<sequence length="212" mass="23199">MLQHHQPPHFQPIPQEFYARPHVETIALELLGKYLFSNISGVVAGGMIVETEAYSGHNDAASHSSQGRRTKRTEVMFGPPGVAYVYLIYGIYSLFNVVTNVEGAADAVLIRALEPAEGVEEMKLRRSLTKVEPRLTAGPGLLTQALGINTAHTGLPLAGPHIWLEDHQLQIPEESIVAGPRVGVAYAGADALLPRRFSLRDNKWVSKANPKY</sequence>
<dbReference type="EC" id="3.2.2.-" evidence="5"/>
<dbReference type="GO" id="GO:0016798">
    <property type="term" value="F:hydrolase activity, acting on glycosyl bonds"/>
    <property type="evidence" value="ECO:0007669"/>
    <property type="project" value="UniProtKB-KW"/>
</dbReference>
<dbReference type="CDD" id="cd00540">
    <property type="entry name" value="AAG"/>
    <property type="match status" value="1"/>
</dbReference>
<organism evidence="6 7">
    <name type="scientific">Rufibacter roseus</name>
    <dbReference type="NCBI Taxonomy" id="1567108"/>
    <lineage>
        <taxon>Bacteria</taxon>
        <taxon>Pseudomonadati</taxon>
        <taxon>Bacteroidota</taxon>
        <taxon>Cytophagia</taxon>
        <taxon>Cytophagales</taxon>
        <taxon>Hymenobacteraceae</taxon>
        <taxon>Rufibacter</taxon>
    </lineage>
</organism>
<dbReference type="PANTHER" id="PTHR10429">
    <property type="entry name" value="DNA-3-METHYLADENINE GLYCOSYLASE"/>
    <property type="match status" value="1"/>
</dbReference>
<keyword evidence="4 5" id="KW-0234">DNA repair</keyword>
<evidence type="ECO:0000256" key="2">
    <source>
        <dbReference type="ARBA" id="ARBA00022763"/>
    </source>
</evidence>
<dbReference type="InterPro" id="IPR003180">
    <property type="entry name" value="MPG"/>
</dbReference>
<dbReference type="Gene3D" id="3.10.300.10">
    <property type="entry name" value="Methylpurine-DNA glycosylase (MPG)"/>
    <property type="match status" value="1"/>
</dbReference>
<proteinExistence type="inferred from homology"/>
<gene>
    <name evidence="6" type="ORF">ACFQHR_11385</name>
</gene>
<dbReference type="InterPro" id="IPR011034">
    <property type="entry name" value="Formyl_transferase-like_C_sf"/>
</dbReference>
<accession>A0ABW2DNV9</accession>
<evidence type="ECO:0000313" key="6">
    <source>
        <dbReference type="EMBL" id="MFC6998232.1"/>
    </source>
</evidence>
<reference evidence="7" key="1">
    <citation type="journal article" date="2019" name="Int. J. Syst. Evol. Microbiol.">
        <title>The Global Catalogue of Microorganisms (GCM) 10K type strain sequencing project: providing services to taxonomists for standard genome sequencing and annotation.</title>
        <authorList>
            <consortium name="The Broad Institute Genomics Platform"/>
            <consortium name="The Broad Institute Genome Sequencing Center for Infectious Disease"/>
            <person name="Wu L."/>
            <person name="Ma J."/>
        </authorList>
    </citation>
    <scope>NUCLEOTIDE SEQUENCE [LARGE SCALE GENOMIC DNA]</scope>
    <source>
        <strain evidence="7">CGMCC 4.7393</strain>
    </source>
</reference>
<dbReference type="SUPFAM" id="SSF50486">
    <property type="entry name" value="FMT C-terminal domain-like"/>
    <property type="match status" value="1"/>
</dbReference>
<evidence type="ECO:0000256" key="1">
    <source>
        <dbReference type="ARBA" id="ARBA00009232"/>
    </source>
</evidence>
<dbReference type="Pfam" id="PF02245">
    <property type="entry name" value="Pur_DNA_glyco"/>
    <property type="match status" value="1"/>
</dbReference>
<evidence type="ECO:0000256" key="3">
    <source>
        <dbReference type="ARBA" id="ARBA00022801"/>
    </source>
</evidence>